<dbReference type="SMART" id="SM00175">
    <property type="entry name" value="RAB"/>
    <property type="match status" value="1"/>
</dbReference>
<sequence>MFNIVRSSQIRGCLADHLRWGDAFAVVYSVCERRSFAAAGELLALLERTRLPCAALTLLANKTDLEHARAVTAAEGQQLSLRFGCQFYEVSAAESAAGAALAFHALLREARALALLLPAPRRKLAAYSVSKFQSWLGNYNDPEDWGWKKCGKLLMPVQNSKPQAPPELLKLIFCKCKGNCGAMCGCQKAGMKCSAWRRRERVSDNVKGQIAAGRVDFEPGDTKVQNLFPHEAQLYSFLFKANRRAGGAGAAHVVFVLQNFTSVAGYISFCASKTFGRSGRT</sequence>
<dbReference type="Gene3D" id="3.40.50.300">
    <property type="entry name" value="P-loop containing nucleotide triphosphate hydrolases"/>
    <property type="match status" value="1"/>
</dbReference>
<dbReference type="GO" id="GO:0003925">
    <property type="term" value="F:G protein activity"/>
    <property type="evidence" value="ECO:0007669"/>
    <property type="project" value="UniProtKB-EC"/>
</dbReference>
<keyword evidence="6" id="KW-1185">Reference proteome</keyword>
<keyword evidence="3" id="KW-0378">Hydrolase</keyword>
<dbReference type="SUPFAM" id="SSF52540">
    <property type="entry name" value="P-loop containing nucleoside triphosphate hydrolases"/>
    <property type="match status" value="1"/>
</dbReference>
<dbReference type="EC" id="3.6.5.2" evidence="2"/>
<dbReference type="PROSITE" id="PS51421">
    <property type="entry name" value="RAS"/>
    <property type="match status" value="1"/>
</dbReference>
<dbReference type="InterPro" id="IPR027417">
    <property type="entry name" value="P-loop_NTPase"/>
</dbReference>
<evidence type="ECO:0000256" key="2">
    <source>
        <dbReference type="ARBA" id="ARBA00011984"/>
    </source>
</evidence>
<dbReference type="InterPro" id="IPR051065">
    <property type="entry name" value="Ras-related_GTPase"/>
</dbReference>
<dbReference type="GO" id="GO:0005525">
    <property type="term" value="F:GTP binding"/>
    <property type="evidence" value="ECO:0007669"/>
    <property type="project" value="InterPro"/>
</dbReference>
<evidence type="ECO:0000256" key="4">
    <source>
        <dbReference type="ARBA" id="ARBA00048098"/>
    </source>
</evidence>
<accession>A0A4C1Y335</accession>
<dbReference type="Proteomes" id="UP000299102">
    <property type="component" value="Unassembled WGS sequence"/>
</dbReference>
<dbReference type="InterPro" id="IPR001806">
    <property type="entry name" value="Small_GTPase"/>
</dbReference>
<comment type="similarity">
    <text evidence="1">Belongs to the small GTPase superfamily. Ras family.</text>
</comment>
<evidence type="ECO:0000256" key="1">
    <source>
        <dbReference type="ARBA" id="ARBA00008344"/>
    </source>
</evidence>
<dbReference type="Pfam" id="PF00071">
    <property type="entry name" value="Ras"/>
    <property type="match status" value="1"/>
</dbReference>
<comment type="caution">
    <text evidence="5">The sequence shown here is derived from an EMBL/GenBank/DDBJ whole genome shotgun (WGS) entry which is preliminary data.</text>
</comment>
<proteinExistence type="inferred from homology"/>
<name>A0A4C1Y335_EUMVA</name>
<comment type="catalytic activity">
    <reaction evidence="4">
        <text>GTP + H2O = GDP + phosphate + H(+)</text>
        <dbReference type="Rhea" id="RHEA:19669"/>
        <dbReference type="ChEBI" id="CHEBI:15377"/>
        <dbReference type="ChEBI" id="CHEBI:15378"/>
        <dbReference type="ChEBI" id="CHEBI:37565"/>
        <dbReference type="ChEBI" id="CHEBI:43474"/>
        <dbReference type="ChEBI" id="CHEBI:58189"/>
        <dbReference type="EC" id="3.6.5.2"/>
    </reaction>
</comment>
<evidence type="ECO:0000256" key="3">
    <source>
        <dbReference type="ARBA" id="ARBA00022801"/>
    </source>
</evidence>
<reference evidence="5 6" key="1">
    <citation type="journal article" date="2019" name="Commun. Biol.">
        <title>The bagworm genome reveals a unique fibroin gene that provides high tensile strength.</title>
        <authorList>
            <person name="Kono N."/>
            <person name="Nakamura H."/>
            <person name="Ohtoshi R."/>
            <person name="Tomita M."/>
            <person name="Numata K."/>
            <person name="Arakawa K."/>
        </authorList>
    </citation>
    <scope>NUCLEOTIDE SEQUENCE [LARGE SCALE GENOMIC DNA]</scope>
</reference>
<protein>
    <recommendedName>
        <fullName evidence="2">small monomeric GTPase</fullName>
        <ecNumber evidence="2">3.6.5.2</ecNumber>
    </recommendedName>
</protein>
<dbReference type="EMBL" id="BGZK01001034">
    <property type="protein sequence ID" value="GBP69232.1"/>
    <property type="molecule type" value="Genomic_DNA"/>
</dbReference>
<dbReference type="AlphaFoldDB" id="A0A4C1Y335"/>
<gene>
    <name evidence="5" type="primary">Rerg</name>
    <name evidence="5" type="ORF">EVAR_96746_1</name>
</gene>
<evidence type="ECO:0000313" key="6">
    <source>
        <dbReference type="Proteomes" id="UP000299102"/>
    </source>
</evidence>
<dbReference type="SMART" id="SM00173">
    <property type="entry name" value="RAS"/>
    <property type="match status" value="1"/>
</dbReference>
<dbReference type="PANTHER" id="PTHR45704">
    <property type="entry name" value="RAS-LIKE FAMILY MEMBER 11"/>
    <property type="match status" value="1"/>
</dbReference>
<dbReference type="STRING" id="151549.A0A4C1Y335"/>
<organism evidence="5 6">
    <name type="scientific">Eumeta variegata</name>
    <name type="common">Bagworm moth</name>
    <name type="synonym">Eumeta japonica</name>
    <dbReference type="NCBI Taxonomy" id="151549"/>
    <lineage>
        <taxon>Eukaryota</taxon>
        <taxon>Metazoa</taxon>
        <taxon>Ecdysozoa</taxon>
        <taxon>Arthropoda</taxon>
        <taxon>Hexapoda</taxon>
        <taxon>Insecta</taxon>
        <taxon>Pterygota</taxon>
        <taxon>Neoptera</taxon>
        <taxon>Endopterygota</taxon>
        <taxon>Lepidoptera</taxon>
        <taxon>Glossata</taxon>
        <taxon>Ditrysia</taxon>
        <taxon>Tineoidea</taxon>
        <taxon>Psychidae</taxon>
        <taxon>Oiketicinae</taxon>
        <taxon>Eumeta</taxon>
    </lineage>
</organism>
<dbReference type="OrthoDB" id="18798at2759"/>
<evidence type="ECO:0000313" key="5">
    <source>
        <dbReference type="EMBL" id="GBP69232.1"/>
    </source>
</evidence>